<organism evidence="2 3">
    <name type="scientific">Paramuricea clavata</name>
    <name type="common">Red gorgonian</name>
    <name type="synonym">Violescent sea-whip</name>
    <dbReference type="NCBI Taxonomy" id="317549"/>
    <lineage>
        <taxon>Eukaryota</taxon>
        <taxon>Metazoa</taxon>
        <taxon>Cnidaria</taxon>
        <taxon>Anthozoa</taxon>
        <taxon>Octocorallia</taxon>
        <taxon>Malacalcyonacea</taxon>
        <taxon>Plexauridae</taxon>
        <taxon>Paramuricea</taxon>
    </lineage>
</organism>
<dbReference type="InterPro" id="IPR000477">
    <property type="entry name" value="RT_dom"/>
</dbReference>
<comment type="caution">
    <text evidence="2">The sequence shown here is derived from an EMBL/GenBank/DDBJ whole genome shotgun (WGS) entry which is preliminary data.</text>
</comment>
<dbReference type="EMBL" id="CACRXK020010130">
    <property type="protein sequence ID" value="CAB4018700.1"/>
    <property type="molecule type" value="Genomic_DNA"/>
</dbReference>
<feature type="region of interest" description="Disordered" evidence="1">
    <location>
        <begin position="873"/>
        <end position="910"/>
    </location>
</feature>
<keyword evidence="3" id="KW-1185">Reference proteome</keyword>
<dbReference type="GO" id="GO:0003676">
    <property type="term" value="F:nucleic acid binding"/>
    <property type="evidence" value="ECO:0007669"/>
    <property type="project" value="InterPro"/>
</dbReference>
<dbReference type="PANTHER" id="PTHR33050:SF7">
    <property type="entry name" value="RIBONUCLEASE H"/>
    <property type="match status" value="1"/>
</dbReference>
<dbReference type="PANTHER" id="PTHR33050">
    <property type="entry name" value="REVERSE TRANSCRIPTASE DOMAIN-CONTAINING PROTEIN"/>
    <property type="match status" value="1"/>
</dbReference>
<name>A0A7D9EVK7_PARCT</name>
<dbReference type="PROSITE" id="PS50878">
    <property type="entry name" value="RT_POL"/>
    <property type="match status" value="1"/>
</dbReference>
<dbReference type="CDD" id="cd09275">
    <property type="entry name" value="RNase_HI_RT_DIRS1"/>
    <property type="match status" value="1"/>
</dbReference>
<evidence type="ECO:0000256" key="1">
    <source>
        <dbReference type="SAM" id="MobiDB-lite"/>
    </source>
</evidence>
<dbReference type="InterPro" id="IPR043128">
    <property type="entry name" value="Rev_trsase/Diguanyl_cyclase"/>
</dbReference>
<accession>A0A7D9EVK7</accession>
<dbReference type="Gene3D" id="3.10.10.10">
    <property type="entry name" value="HIV Type 1 Reverse Transcriptase, subunit A, domain 1"/>
    <property type="match status" value="1"/>
</dbReference>
<feature type="compositionally biased region" description="Basic and acidic residues" evidence="1">
    <location>
        <begin position="45"/>
        <end position="56"/>
    </location>
</feature>
<feature type="region of interest" description="Disordered" evidence="1">
    <location>
        <begin position="45"/>
        <end position="115"/>
    </location>
</feature>
<feature type="compositionally biased region" description="Polar residues" evidence="1">
    <location>
        <begin position="848"/>
        <end position="861"/>
    </location>
</feature>
<protein>
    <submittedName>
        <fullName evidence="2">Transposon Ty3-G Gag-Pol poly</fullName>
    </submittedName>
</protein>
<evidence type="ECO:0000313" key="3">
    <source>
        <dbReference type="Proteomes" id="UP001152795"/>
    </source>
</evidence>
<dbReference type="InterPro" id="IPR043502">
    <property type="entry name" value="DNA/RNA_pol_sf"/>
</dbReference>
<reference evidence="2" key="1">
    <citation type="submission" date="2020-04" db="EMBL/GenBank/DDBJ databases">
        <authorList>
            <person name="Alioto T."/>
            <person name="Alioto T."/>
            <person name="Gomez Garrido J."/>
        </authorList>
    </citation>
    <scope>NUCLEOTIDE SEQUENCE</scope>
    <source>
        <strain evidence="2">A484AB</strain>
    </source>
</reference>
<dbReference type="Proteomes" id="UP001152795">
    <property type="component" value="Unassembled WGS sequence"/>
</dbReference>
<proteinExistence type="predicted"/>
<feature type="region of interest" description="Disordered" evidence="1">
    <location>
        <begin position="848"/>
        <end position="867"/>
    </location>
</feature>
<dbReference type="InterPro" id="IPR025476">
    <property type="entry name" value="Helitron_helicase-like"/>
</dbReference>
<evidence type="ECO:0000313" key="2">
    <source>
        <dbReference type="EMBL" id="CAB4018700.1"/>
    </source>
</evidence>
<dbReference type="InterPro" id="IPR036397">
    <property type="entry name" value="RNaseH_sf"/>
</dbReference>
<dbReference type="Gene3D" id="3.30.420.10">
    <property type="entry name" value="Ribonuclease H-like superfamily/Ribonuclease H"/>
    <property type="match status" value="1"/>
</dbReference>
<feature type="compositionally biased region" description="Low complexity" evidence="1">
    <location>
        <begin position="874"/>
        <end position="891"/>
    </location>
</feature>
<feature type="region of interest" description="Disordered" evidence="1">
    <location>
        <begin position="310"/>
        <end position="332"/>
    </location>
</feature>
<dbReference type="InterPro" id="IPR052055">
    <property type="entry name" value="Hepadnavirus_pol/RT"/>
</dbReference>
<dbReference type="GO" id="GO:0006259">
    <property type="term" value="P:DNA metabolic process"/>
    <property type="evidence" value="ECO:0007669"/>
    <property type="project" value="UniProtKB-ARBA"/>
</dbReference>
<dbReference type="SUPFAM" id="SSF56672">
    <property type="entry name" value="DNA/RNA polymerases"/>
    <property type="match status" value="1"/>
</dbReference>
<gene>
    <name evidence="2" type="ORF">PACLA_8A085926</name>
</gene>
<dbReference type="Pfam" id="PF00078">
    <property type="entry name" value="RVT_1"/>
    <property type="match status" value="1"/>
</dbReference>
<dbReference type="Pfam" id="PF14214">
    <property type="entry name" value="Helitron_like_N"/>
    <property type="match status" value="1"/>
</dbReference>
<dbReference type="OrthoDB" id="10007484at2759"/>
<dbReference type="Gene3D" id="3.30.70.270">
    <property type="match status" value="1"/>
</dbReference>
<dbReference type="CDD" id="cd03714">
    <property type="entry name" value="RT_DIRS1"/>
    <property type="match status" value="1"/>
</dbReference>
<sequence>MSDTEQNLDAGAVAPSPDNAMLFNMFSELQKSMVETTQFLSELRAERASKTVDSKESQTPVPEEDTTPASEEANTDTPASEEVHTPASEEASPSDQRVVNDDTLSILGGDDFDDNEDLLDEIDESLRPSDSIGTPIHEKIAKIVNDKFSSDLGLEKRKEIFEKYRTPENCPKLFVPKRDLRTAVLQDSIVRVSSALSVTVDELLKCRENKTLPDYRTVASRLFDSIALLGHVNTELSYKRRDSLRPLLSNELKPACHRSNKPEKFLFGDDLSKSVNEANLHGKFLLRDSFPRQRFMPYPNQKKATLFTKKGEGSISSPANIPSVPKPTTEESFPSINNQWEALTSDKSILQTVKGEVIEFIGDPPPCSIYPTNSISKDHKIKIEEEISKLLAKNVIVKTSHEPGEFISPIFSVPKKDDKVRLILNLKKFNEHVKSYHFKMDSINTALSLMTKECWLASLDLKDAYYTVGIHKDYQKFLKFLYKEKLFKYTVYPNGLSTCPRNFTKLLKPVLCTLRKNGHILVIFIDDILIISTSYEGCITSIIEAVNLLTNLGFVLHVEKSMFFPQQKIVFLAFELNSATMKIKLTNEKITKIMSRISCILNSDRYTIREVAQIIGLLVSSFPAVRYGECHYRAIEQNKIEALKIAKGNFDTYMQLSTRSIEELNWWLVNLQNSYNLIHPTPVDVSANSDASLTGWGGVLDNCSTGGSWTAVEAQQHINSLELLAAFFTLKSFINHLRHKHVKIMIDNTTAVSVINNKGTNHSEQCNEVTHEIWALCEKHGIWLTAAYIPGKLNILADKESRNKNLDTEWMLNKKYLTEALSKLCFSPNIDLFASRLNKQFDTYLHPESTQENNSRQSHGHSCSPRLANTELVSPPTSISSEASTSSIAQSRPLSLTIRPEPQTSSPQELEHSYLSCIRNKLQMRGFATDTIDIILSSWREGTKTQYQSTAKKWFDFCQKNNCDIISPPLPQALSFLSDLFKSGQLKTLEGLESLIRHDEGYKFLRALRGSPPYFEKAKKDLFAMIRQLGPASLFCSFSSAETKWIHLLRILGKLIDHKDYSDDELDNLTWEEKCRLIQSDPVTCVRHFDYQFNTFLKDFLRSELAPLRKIKDWFYRVEYQQRGSPHIHMLIWLENAPVFGVDKDEDVIAFIHQIITCDTHKKQKSLVERHSITFDPLLEELSVSEHEYILAIRSSLSCPTIFLKRSPNELRINNYNPACFLAWRANMDIQFVLDVYACAMYIVSYISKAQKGMSELLRKACSEAKEGNANIKQQVRDIGNKFLNSVEISAQEAVYVVLQLPMRKSSRNVVFINTSLPAERVELLKPLIEIEKMSDESEEIHSGGLLNDLIV</sequence>